<feature type="transmembrane region" description="Helical" evidence="9">
    <location>
        <begin position="372"/>
        <end position="392"/>
    </location>
</feature>
<dbReference type="EMBL" id="LPUR01000017">
    <property type="protein sequence ID" value="KXH80390.1"/>
    <property type="molecule type" value="Genomic_DNA"/>
</dbReference>
<evidence type="ECO:0000256" key="8">
    <source>
        <dbReference type="RuleBase" id="RU003755"/>
    </source>
</evidence>
<dbReference type="NCBIfam" id="TIGR00924">
    <property type="entry name" value="yjdL_sub1_fam"/>
    <property type="match status" value="1"/>
</dbReference>
<dbReference type="PROSITE" id="PS01022">
    <property type="entry name" value="PTR2_1"/>
    <property type="match status" value="1"/>
</dbReference>
<evidence type="ECO:0000256" key="6">
    <source>
        <dbReference type="ARBA" id="ARBA00022989"/>
    </source>
</evidence>
<dbReference type="InterPro" id="IPR018456">
    <property type="entry name" value="PTR2_symporter_CS"/>
</dbReference>
<comment type="similarity">
    <text evidence="8">Belongs to the major facilitator superfamily. Proton-dependent oligopeptide transporter (POT/PTR) (TC 2.A.17) family.</text>
</comment>
<dbReference type="OrthoDB" id="9772725at2"/>
<gene>
    <name evidence="10" type="ORF">AU378_18415</name>
</gene>
<sequence length="584" mass="64435">MDNTEALSPKPDEFVENKNSRHPKGLWVLFGTEMWERFNFYGMRALLTLFMVNSLLIKEADAAIIYGGFLALCYLTPLLGGFIADKYIGNRNAILIGGSLMAIGQFLLFISASTFSADLGSSKMIMWLALFVIIFGNGFFKPNISSMVGSLYPKQEKSKLDSAFTIFYMGINIGAFLGQFICPYVGDVKDATTGVRDIFAFKWGFLAASLAMVIGTITFFILKNKYVVTPEGRPIGGLPKHNTSEDFEEGETQTAKFSGGALGFTGLIFVILFFAFRYLLVGEFGFNSVEMGQLIKGIIYPFIYAAGISLAFLIMSSAENKVERQRIWVIYIVSFFIIFFWAAFEQAGSSLTFIADNQTDRDIFGWNMPPSMVQIFNGIFVVLLAVPFSLTWDKLRAKGKEPVSPFKQAMGLALIALSYFIIAHNVKDLGNSGLLAIKWLMLLYFIQTCGELCLSPIGLSLVGKLAPKRFASLLYGVFFISNAAGYALAGSLGALIPATGDKFKKAEEIGVNLQDVLDKKVTLTAEQTVAFEKAQLPLHNPTFAGFEIHNLFEFFMVFVVLCGIASVILAFLSPILKKMMHGVK</sequence>
<feature type="transmembrane region" description="Helical" evidence="9">
    <location>
        <begin position="201"/>
        <end position="222"/>
    </location>
</feature>
<protein>
    <submittedName>
        <fullName evidence="10">Amino acid transporter</fullName>
    </submittedName>
</protein>
<accession>A0A135W630</accession>
<keyword evidence="5" id="KW-0653">Protein transport</keyword>
<dbReference type="Pfam" id="PF00854">
    <property type="entry name" value="PTR2"/>
    <property type="match status" value="2"/>
</dbReference>
<comment type="caution">
    <text evidence="10">The sequence shown here is derived from an EMBL/GenBank/DDBJ whole genome shotgun (WGS) entry which is preliminary data.</text>
</comment>
<dbReference type="PANTHER" id="PTHR23517">
    <property type="entry name" value="RESISTANCE PROTEIN MDTM, PUTATIVE-RELATED-RELATED"/>
    <property type="match status" value="1"/>
</dbReference>
<feature type="transmembrane region" description="Helical" evidence="9">
    <location>
        <begin position="160"/>
        <end position="181"/>
    </location>
</feature>
<feature type="transmembrane region" description="Helical" evidence="9">
    <location>
        <begin position="554"/>
        <end position="576"/>
    </location>
</feature>
<keyword evidence="3" id="KW-1003">Cell membrane</keyword>
<dbReference type="InterPro" id="IPR005279">
    <property type="entry name" value="Dipep/tripep_permease"/>
</dbReference>
<keyword evidence="7 9" id="KW-0472">Membrane</keyword>
<dbReference type="AlphaFoldDB" id="A0A135W630"/>
<dbReference type="InterPro" id="IPR050171">
    <property type="entry name" value="MFS_Transporters"/>
</dbReference>
<name>A0A135W630_9FLAO</name>
<dbReference type="PANTHER" id="PTHR23517:SF15">
    <property type="entry name" value="PROTON-DEPENDENT OLIGOPEPTIDE FAMILY TRANSPORT PROTEIN"/>
    <property type="match status" value="1"/>
</dbReference>
<dbReference type="InterPro" id="IPR036259">
    <property type="entry name" value="MFS_trans_sf"/>
</dbReference>
<dbReference type="PROSITE" id="PS01023">
    <property type="entry name" value="PTR2_2"/>
    <property type="match status" value="1"/>
</dbReference>
<feature type="transmembrane region" description="Helical" evidence="9">
    <location>
        <begin position="124"/>
        <end position="140"/>
    </location>
</feature>
<feature type="transmembrane region" description="Helical" evidence="9">
    <location>
        <begin position="474"/>
        <end position="496"/>
    </location>
</feature>
<dbReference type="Proteomes" id="UP000070513">
    <property type="component" value="Unassembled WGS sequence"/>
</dbReference>
<feature type="transmembrane region" description="Helical" evidence="9">
    <location>
        <begin position="442"/>
        <end position="462"/>
    </location>
</feature>
<dbReference type="RefSeq" id="WP_062652879.1">
    <property type="nucleotide sequence ID" value="NZ_LPUR01000017.1"/>
</dbReference>
<keyword evidence="4 8" id="KW-0812">Transmembrane</keyword>
<feature type="transmembrane region" description="Helical" evidence="9">
    <location>
        <begin position="257"/>
        <end position="278"/>
    </location>
</feature>
<feature type="transmembrane region" description="Helical" evidence="9">
    <location>
        <begin position="63"/>
        <end position="84"/>
    </location>
</feature>
<proteinExistence type="inferred from homology"/>
<comment type="subcellular location">
    <subcellularLocation>
        <location evidence="1">Cell membrane</location>
        <topology evidence="1">Multi-pass membrane protein</topology>
    </subcellularLocation>
    <subcellularLocation>
        <location evidence="8">Membrane</location>
        <topology evidence="8">Multi-pass membrane protein</topology>
    </subcellularLocation>
</comment>
<dbReference type="GO" id="GO:1904680">
    <property type="term" value="F:peptide transmembrane transporter activity"/>
    <property type="evidence" value="ECO:0007669"/>
    <property type="project" value="InterPro"/>
</dbReference>
<keyword evidence="2 8" id="KW-0813">Transport</keyword>
<feature type="transmembrane region" description="Helical" evidence="9">
    <location>
        <begin position="298"/>
        <end position="315"/>
    </location>
</feature>
<evidence type="ECO:0000256" key="3">
    <source>
        <dbReference type="ARBA" id="ARBA00022475"/>
    </source>
</evidence>
<evidence type="ECO:0000256" key="9">
    <source>
        <dbReference type="SAM" id="Phobius"/>
    </source>
</evidence>
<evidence type="ECO:0000256" key="1">
    <source>
        <dbReference type="ARBA" id="ARBA00004651"/>
    </source>
</evidence>
<dbReference type="GO" id="GO:0005886">
    <property type="term" value="C:plasma membrane"/>
    <property type="evidence" value="ECO:0007669"/>
    <property type="project" value="UniProtKB-SubCell"/>
</dbReference>
<reference evidence="11" key="1">
    <citation type="submission" date="2015-12" db="EMBL/GenBank/DDBJ databases">
        <title>Genome sequence of a biocontrol rhizobacterium Chryseobacterium kwangjuense strain KJ1R5 isolated from pepper (Capsicum annuum L.).</title>
        <authorList>
            <person name="Jeong J.-J."/>
            <person name="Park H."/>
            <person name="Mannaa M."/>
            <person name="Sang M.K."/>
            <person name="Choi I.-G."/>
            <person name="Kim K.D."/>
        </authorList>
    </citation>
    <scope>NUCLEOTIDE SEQUENCE [LARGE SCALE GENOMIC DNA]</scope>
    <source>
        <strain evidence="11">KJ1R5</strain>
    </source>
</reference>
<organism evidence="10 11">
    <name type="scientific">Chryseobacterium kwangjuense</name>
    <dbReference type="NCBI Taxonomy" id="267125"/>
    <lineage>
        <taxon>Bacteria</taxon>
        <taxon>Pseudomonadati</taxon>
        <taxon>Bacteroidota</taxon>
        <taxon>Flavobacteriia</taxon>
        <taxon>Flavobacteriales</taxon>
        <taxon>Weeksellaceae</taxon>
        <taxon>Chryseobacterium group</taxon>
        <taxon>Chryseobacterium</taxon>
    </lineage>
</organism>
<dbReference type="InterPro" id="IPR000109">
    <property type="entry name" value="POT_fam"/>
</dbReference>
<keyword evidence="5" id="KW-0571">Peptide transport</keyword>
<feature type="transmembrane region" description="Helical" evidence="9">
    <location>
        <begin position="38"/>
        <end position="57"/>
    </location>
</feature>
<dbReference type="CDD" id="cd17346">
    <property type="entry name" value="MFS_DtpA_like"/>
    <property type="match status" value="1"/>
</dbReference>
<dbReference type="GO" id="GO:0006857">
    <property type="term" value="P:oligopeptide transport"/>
    <property type="evidence" value="ECO:0007669"/>
    <property type="project" value="InterPro"/>
</dbReference>
<reference evidence="10 11" key="2">
    <citation type="journal article" date="2016" name="Genome Announc.">
        <title>Draft Genome Sequence of a Biocontrol Rhizobacterium, Chryseobacterium kwangjuense Strain KJ1R5, Isolated from Pepper (Capsicum annuum).</title>
        <authorList>
            <person name="Jeong J.J."/>
            <person name="Park H."/>
            <person name="Park B.H."/>
            <person name="Mannaa M."/>
            <person name="Sang M.K."/>
            <person name="Choi I.G."/>
            <person name="Kim K.D."/>
        </authorList>
    </citation>
    <scope>NUCLEOTIDE SEQUENCE [LARGE SCALE GENOMIC DNA]</scope>
    <source>
        <strain evidence="10 11">KJ1R5</strain>
    </source>
</reference>
<evidence type="ECO:0000256" key="2">
    <source>
        <dbReference type="ARBA" id="ARBA00022448"/>
    </source>
</evidence>
<evidence type="ECO:0000313" key="11">
    <source>
        <dbReference type="Proteomes" id="UP000070513"/>
    </source>
</evidence>
<feature type="transmembrane region" description="Helical" evidence="9">
    <location>
        <begin position="93"/>
        <end position="112"/>
    </location>
</feature>
<evidence type="ECO:0000256" key="7">
    <source>
        <dbReference type="ARBA" id="ARBA00023136"/>
    </source>
</evidence>
<feature type="transmembrane region" description="Helical" evidence="9">
    <location>
        <begin position="327"/>
        <end position="344"/>
    </location>
</feature>
<evidence type="ECO:0000256" key="4">
    <source>
        <dbReference type="ARBA" id="ARBA00022692"/>
    </source>
</evidence>
<keyword evidence="6 9" id="KW-1133">Transmembrane helix</keyword>
<evidence type="ECO:0000256" key="5">
    <source>
        <dbReference type="ARBA" id="ARBA00022856"/>
    </source>
</evidence>
<feature type="transmembrane region" description="Helical" evidence="9">
    <location>
        <begin position="404"/>
        <end position="422"/>
    </location>
</feature>
<dbReference type="SUPFAM" id="SSF103473">
    <property type="entry name" value="MFS general substrate transporter"/>
    <property type="match status" value="1"/>
</dbReference>
<dbReference type="Gene3D" id="1.20.1250.20">
    <property type="entry name" value="MFS general substrate transporter like domains"/>
    <property type="match status" value="1"/>
</dbReference>
<evidence type="ECO:0000313" key="10">
    <source>
        <dbReference type="EMBL" id="KXH80390.1"/>
    </source>
</evidence>